<keyword evidence="8" id="KW-1185">Reference proteome</keyword>
<comment type="subcellular location">
    <subcellularLocation>
        <location evidence="1">Membrane</location>
        <topology evidence="1">Multi-pass membrane protein</topology>
    </subcellularLocation>
</comment>
<dbReference type="Proteomes" id="UP000214688">
    <property type="component" value="Chromosome"/>
</dbReference>
<dbReference type="InterPro" id="IPR013525">
    <property type="entry name" value="ABC2_TM"/>
</dbReference>
<keyword evidence="4 5" id="KW-0472">Membrane</keyword>
<feature type="transmembrane region" description="Helical" evidence="5">
    <location>
        <begin position="193"/>
        <end position="213"/>
    </location>
</feature>
<dbReference type="PANTHER" id="PTHR43077:SF5">
    <property type="entry name" value="PHAGE INFECTION PROTEIN"/>
    <property type="match status" value="1"/>
</dbReference>
<dbReference type="InterPro" id="IPR051328">
    <property type="entry name" value="T7SS_ABC-Transporter"/>
</dbReference>
<dbReference type="Gene3D" id="3.40.1710.10">
    <property type="entry name" value="abc type-2 transporter like domain"/>
    <property type="match status" value="1"/>
</dbReference>
<organism evidence="7 8">
    <name type="scientific">Tumebacillus algifaecis</name>
    <dbReference type="NCBI Taxonomy" id="1214604"/>
    <lineage>
        <taxon>Bacteria</taxon>
        <taxon>Bacillati</taxon>
        <taxon>Bacillota</taxon>
        <taxon>Bacilli</taxon>
        <taxon>Bacillales</taxon>
        <taxon>Alicyclobacillaceae</taxon>
        <taxon>Tumebacillus</taxon>
    </lineage>
</organism>
<proteinExistence type="predicted"/>
<evidence type="ECO:0000256" key="4">
    <source>
        <dbReference type="ARBA" id="ARBA00023136"/>
    </source>
</evidence>
<feature type="transmembrane region" description="Helical" evidence="5">
    <location>
        <begin position="353"/>
        <end position="374"/>
    </location>
</feature>
<evidence type="ECO:0000256" key="2">
    <source>
        <dbReference type="ARBA" id="ARBA00022692"/>
    </source>
</evidence>
<keyword evidence="2 5" id="KW-0812">Transmembrane</keyword>
<feature type="domain" description="ABC-2 type transporter transmembrane" evidence="6">
    <location>
        <begin position="23"/>
        <end position="367"/>
    </location>
</feature>
<evidence type="ECO:0000256" key="3">
    <source>
        <dbReference type="ARBA" id="ARBA00022989"/>
    </source>
</evidence>
<dbReference type="PANTHER" id="PTHR43077">
    <property type="entry name" value="TRANSPORT PERMEASE YVFS-RELATED"/>
    <property type="match status" value="1"/>
</dbReference>
<dbReference type="KEGG" id="tab:CIG75_05305"/>
<sequence length="382" mass="41198">MRWMKMGRTLGLFFKQKTTIIGLITMLLFQLIFAVVWMNGYDDVTARMDQMNIGVISEDAVTGAEIAKHLVSSLPFRMHDLASVEEGNEKLNARELQAVIHIPADFSAQLQKQGGKTEIEVLVNESNPAMVKSVGQQVLGEVTKNVNEQVTQTSIVAALGQMRVPAEQAQALASGVTGRVTGTYTALNPISNFALQMVPMMVVLASYVGGMLLSMQLTASASMIAGQTNRWMRFLARQIIGAGAAVLVGFIATSILYLFDVEPAAGFWSLCGFLILTLFAFISFAQMFLFLFGQAGMLFNIVALSLQLATSGTMLPRELLSDTFYAIGNYLPATYAVLGNMNLLFGGTGTSGAVSSLLWIMVASLGVSVIGVLIHRDPSAKR</sequence>
<name>A0A223CZ60_9BACL</name>
<evidence type="ECO:0000313" key="7">
    <source>
        <dbReference type="EMBL" id="ASS74464.1"/>
    </source>
</evidence>
<dbReference type="Pfam" id="PF12698">
    <property type="entry name" value="ABC2_membrane_3"/>
    <property type="match status" value="1"/>
</dbReference>
<evidence type="ECO:0000256" key="1">
    <source>
        <dbReference type="ARBA" id="ARBA00004141"/>
    </source>
</evidence>
<accession>A0A223CZ60</accession>
<evidence type="ECO:0000313" key="8">
    <source>
        <dbReference type="Proteomes" id="UP000214688"/>
    </source>
</evidence>
<dbReference type="EMBL" id="CP022657">
    <property type="protein sequence ID" value="ASS74464.1"/>
    <property type="molecule type" value="Genomic_DNA"/>
</dbReference>
<gene>
    <name evidence="7" type="ORF">CIG75_05305</name>
</gene>
<protein>
    <recommendedName>
        <fullName evidence="6">ABC-2 type transporter transmembrane domain-containing protein</fullName>
    </recommendedName>
</protein>
<keyword evidence="3 5" id="KW-1133">Transmembrane helix</keyword>
<feature type="transmembrane region" description="Helical" evidence="5">
    <location>
        <begin position="20"/>
        <end position="38"/>
    </location>
</feature>
<feature type="transmembrane region" description="Helical" evidence="5">
    <location>
        <begin position="289"/>
        <end position="309"/>
    </location>
</feature>
<evidence type="ECO:0000256" key="5">
    <source>
        <dbReference type="SAM" id="Phobius"/>
    </source>
</evidence>
<feature type="transmembrane region" description="Helical" evidence="5">
    <location>
        <begin position="265"/>
        <end position="282"/>
    </location>
</feature>
<evidence type="ECO:0000259" key="6">
    <source>
        <dbReference type="Pfam" id="PF12698"/>
    </source>
</evidence>
<dbReference type="AlphaFoldDB" id="A0A223CZ60"/>
<feature type="transmembrane region" description="Helical" evidence="5">
    <location>
        <begin position="234"/>
        <end position="259"/>
    </location>
</feature>
<reference evidence="7 8" key="1">
    <citation type="journal article" date="2015" name="Int. J. Syst. Evol. Microbiol.">
        <title>Tumebacillus algifaecis sp. nov., isolated from decomposing algal scum.</title>
        <authorList>
            <person name="Wu Y.F."/>
            <person name="Zhang B."/>
            <person name="Xing P."/>
            <person name="Wu Q.L."/>
            <person name="Liu S.J."/>
        </authorList>
    </citation>
    <scope>NUCLEOTIDE SEQUENCE [LARGE SCALE GENOMIC DNA]</scope>
    <source>
        <strain evidence="7 8">THMBR28</strain>
    </source>
</reference>
<dbReference type="GO" id="GO:0140359">
    <property type="term" value="F:ABC-type transporter activity"/>
    <property type="evidence" value="ECO:0007669"/>
    <property type="project" value="InterPro"/>
</dbReference>
<dbReference type="GO" id="GO:0016020">
    <property type="term" value="C:membrane"/>
    <property type="evidence" value="ECO:0007669"/>
    <property type="project" value="UniProtKB-SubCell"/>
</dbReference>